<reference evidence="2 3" key="1">
    <citation type="journal article" date="2016" name="Environ. Microbiol.">
        <title>Genomic resolution of a cold subsurface aquifer community provides metabolic insights for novel microbes adapted to high CO concentrations.</title>
        <authorList>
            <person name="Probst A.J."/>
            <person name="Castelle C.J."/>
            <person name="Singh A."/>
            <person name="Brown C.T."/>
            <person name="Anantharaman K."/>
            <person name="Sharon I."/>
            <person name="Hug L.A."/>
            <person name="Burstein D."/>
            <person name="Emerson J.B."/>
            <person name="Thomas B.C."/>
            <person name="Banfield J.F."/>
        </authorList>
    </citation>
    <scope>NUCLEOTIDE SEQUENCE [LARGE SCALE GENOMIC DNA]</scope>
    <source>
        <strain evidence="2">CG2_30_40_21</strain>
    </source>
</reference>
<protein>
    <recommendedName>
        <fullName evidence="4">DUF1640 domain-containing protein</fullName>
    </recommendedName>
</protein>
<dbReference type="AlphaFoldDB" id="A0A1J5DXM1"/>
<organism evidence="2 3">
    <name type="scientific">Candidatus Desantisbacteria bacterium CG2_30_40_21</name>
    <dbReference type="NCBI Taxonomy" id="1817895"/>
    <lineage>
        <taxon>Bacteria</taxon>
        <taxon>Candidatus Desantisiibacteriota</taxon>
    </lineage>
</organism>
<feature type="transmembrane region" description="Helical" evidence="1">
    <location>
        <begin position="125"/>
        <end position="144"/>
    </location>
</feature>
<keyword evidence="1" id="KW-0472">Membrane</keyword>
<evidence type="ECO:0000256" key="1">
    <source>
        <dbReference type="SAM" id="Phobius"/>
    </source>
</evidence>
<comment type="caution">
    <text evidence="2">The sequence shown here is derived from an EMBL/GenBank/DDBJ whole genome shotgun (WGS) entry which is preliminary data.</text>
</comment>
<gene>
    <name evidence="2" type="ORF">AUJ95_04805</name>
</gene>
<evidence type="ECO:0000313" key="2">
    <source>
        <dbReference type="EMBL" id="OIP40171.1"/>
    </source>
</evidence>
<dbReference type="EMBL" id="MNYI01000127">
    <property type="protein sequence ID" value="OIP40171.1"/>
    <property type="molecule type" value="Genomic_DNA"/>
</dbReference>
<proteinExistence type="predicted"/>
<sequence length="147" mass="16970">MTTIREELQREGDEILLDVLAETATIAKERIIKHKDLSVENVIPLLLLSQYNHIAHLDIELKQGLANLEQKMDERFEKIGQVMDERFEKMGQMMDTRFEKVDERFVDVYKSISVIHSQISNQTKWMFGIGVGIVAILSGLMTFLKFG</sequence>
<evidence type="ECO:0000313" key="3">
    <source>
        <dbReference type="Proteomes" id="UP000183085"/>
    </source>
</evidence>
<keyword evidence="1" id="KW-1133">Transmembrane helix</keyword>
<evidence type="ECO:0008006" key="4">
    <source>
        <dbReference type="Google" id="ProtNLM"/>
    </source>
</evidence>
<name>A0A1J5DXM1_9BACT</name>
<dbReference type="Gene3D" id="3.90.20.10">
    <property type="match status" value="1"/>
</dbReference>
<dbReference type="Proteomes" id="UP000183085">
    <property type="component" value="Unassembled WGS sequence"/>
</dbReference>
<accession>A0A1J5DXM1</accession>
<keyword evidence="1" id="KW-0812">Transmembrane</keyword>